<dbReference type="InterPro" id="IPR017896">
    <property type="entry name" value="4Fe4S_Fe-S-bd"/>
</dbReference>
<dbReference type="GO" id="GO:0051536">
    <property type="term" value="F:iron-sulfur cluster binding"/>
    <property type="evidence" value="ECO:0007669"/>
    <property type="project" value="UniProtKB-KW"/>
</dbReference>
<comment type="caution">
    <text evidence="6">The sequence shown here is derived from an EMBL/GenBank/DDBJ whole genome shotgun (WGS) entry which is preliminary data.</text>
</comment>
<reference evidence="6 7" key="1">
    <citation type="submission" date="2016-04" db="EMBL/GenBank/DDBJ databases">
        <title>Genome sequence of Clostridium magnum DSM 2767.</title>
        <authorList>
            <person name="Poehlein A."/>
            <person name="Uhlig R."/>
            <person name="Fischer R."/>
            <person name="Bahl H."/>
            <person name="Daniel R."/>
        </authorList>
    </citation>
    <scope>NUCLEOTIDE SEQUENCE [LARGE SCALE GENOMIC DNA]</scope>
    <source>
        <strain evidence="6 7">DSM 2767</strain>
    </source>
</reference>
<keyword evidence="3" id="KW-0411">Iron-sulfur</keyword>
<dbReference type="OrthoDB" id="9813995at2"/>
<dbReference type="PROSITE" id="PS00198">
    <property type="entry name" value="4FE4S_FER_1"/>
    <property type="match status" value="2"/>
</dbReference>
<dbReference type="InterPro" id="IPR017900">
    <property type="entry name" value="4Fe4S_Fe_S_CS"/>
</dbReference>
<dbReference type="PROSITE" id="PS51379">
    <property type="entry name" value="4FE4S_FER_2"/>
    <property type="match status" value="1"/>
</dbReference>
<sequence>MDKYLIHYFSGTGNTYHMVKLIEKELKNNGYEVYLLNIEKNNNNDLVKFKLHIFCYPIYGFGTPAIVLKYISNLQAVSGCKAVIICSCAGFEGQSLYHLRFLLKNKGFDVFLTDFVVHTYNWTQVFNPQDEKTEENIFAKADIKTVELVHKISKNKNYLKKRNAVSLLWSCIVFTIYSKVAHRILGKTFIADSSCTNCGKCKSICPVKAIDMKNGRPNWNWNCETCQRCINICPCKSIQLSVVKLCMFILSELAPIFIIIHINKYRYDLPTVLDILIYCIMFIISTLLTNKLIWIMEKVPLLRSILEFSYTKKYRRNMEKDFKRRL</sequence>
<dbReference type="GO" id="GO:0046872">
    <property type="term" value="F:metal ion binding"/>
    <property type="evidence" value="ECO:0007669"/>
    <property type="project" value="UniProtKB-KW"/>
</dbReference>
<feature type="transmembrane region" description="Helical" evidence="4">
    <location>
        <begin position="245"/>
        <end position="263"/>
    </location>
</feature>
<dbReference type="EMBL" id="LWAE01000010">
    <property type="protein sequence ID" value="KZL89299.1"/>
    <property type="molecule type" value="Genomic_DNA"/>
</dbReference>
<evidence type="ECO:0000313" key="6">
    <source>
        <dbReference type="EMBL" id="KZL89299.1"/>
    </source>
</evidence>
<dbReference type="STRING" id="1121326.CLMAG_55270"/>
<keyword evidence="1" id="KW-0479">Metal-binding</keyword>
<protein>
    <submittedName>
        <fullName evidence="6">Ferredoxin-2</fullName>
    </submittedName>
</protein>
<dbReference type="SUPFAM" id="SSF54862">
    <property type="entry name" value="4Fe-4S ferredoxins"/>
    <property type="match status" value="1"/>
</dbReference>
<gene>
    <name evidence="6" type="ORF">CLMAG_55270</name>
</gene>
<dbReference type="Pfam" id="PF13237">
    <property type="entry name" value="Fer4_10"/>
    <property type="match status" value="1"/>
</dbReference>
<evidence type="ECO:0000256" key="1">
    <source>
        <dbReference type="ARBA" id="ARBA00022723"/>
    </source>
</evidence>
<dbReference type="Proteomes" id="UP000076603">
    <property type="component" value="Unassembled WGS sequence"/>
</dbReference>
<evidence type="ECO:0000256" key="2">
    <source>
        <dbReference type="ARBA" id="ARBA00023004"/>
    </source>
</evidence>
<evidence type="ECO:0000256" key="3">
    <source>
        <dbReference type="ARBA" id="ARBA00023014"/>
    </source>
</evidence>
<dbReference type="InterPro" id="IPR047964">
    <property type="entry name" value="EFR1-like"/>
</dbReference>
<evidence type="ECO:0000259" key="5">
    <source>
        <dbReference type="PROSITE" id="PS51379"/>
    </source>
</evidence>
<evidence type="ECO:0000256" key="4">
    <source>
        <dbReference type="SAM" id="Phobius"/>
    </source>
</evidence>
<name>A0A162R1V4_9CLOT</name>
<dbReference type="InterPro" id="IPR029039">
    <property type="entry name" value="Flavoprotein-like_sf"/>
</dbReference>
<dbReference type="PATRIC" id="fig|1121326.3.peg.5589"/>
<dbReference type="NCBIfam" id="NF038196">
    <property type="entry name" value="ferrodoxin_EFR1"/>
    <property type="match status" value="1"/>
</dbReference>
<feature type="domain" description="4Fe-4S ferredoxin-type" evidence="5">
    <location>
        <begin position="186"/>
        <end position="215"/>
    </location>
</feature>
<keyword evidence="4" id="KW-0812">Transmembrane</keyword>
<dbReference type="Gene3D" id="3.40.50.360">
    <property type="match status" value="1"/>
</dbReference>
<keyword evidence="4" id="KW-1133">Transmembrane helix</keyword>
<keyword evidence="4" id="KW-0472">Membrane</keyword>
<accession>A0A162R1V4</accession>
<dbReference type="SUPFAM" id="SSF52218">
    <property type="entry name" value="Flavoproteins"/>
    <property type="match status" value="1"/>
</dbReference>
<dbReference type="AlphaFoldDB" id="A0A162R1V4"/>
<proteinExistence type="predicted"/>
<keyword evidence="7" id="KW-1185">Reference proteome</keyword>
<feature type="transmembrane region" description="Helical" evidence="4">
    <location>
        <begin position="275"/>
        <end position="294"/>
    </location>
</feature>
<dbReference type="Gene3D" id="3.30.70.20">
    <property type="match status" value="1"/>
</dbReference>
<dbReference type="RefSeq" id="WP_066629923.1">
    <property type="nucleotide sequence ID" value="NZ_FQXL01000086.1"/>
</dbReference>
<evidence type="ECO:0000313" key="7">
    <source>
        <dbReference type="Proteomes" id="UP000076603"/>
    </source>
</evidence>
<organism evidence="6 7">
    <name type="scientific">Clostridium magnum DSM 2767</name>
    <dbReference type="NCBI Taxonomy" id="1121326"/>
    <lineage>
        <taxon>Bacteria</taxon>
        <taxon>Bacillati</taxon>
        <taxon>Bacillota</taxon>
        <taxon>Clostridia</taxon>
        <taxon>Eubacteriales</taxon>
        <taxon>Clostridiaceae</taxon>
        <taxon>Clostridium</taxon>
    </lineage>
</organism>
<keyword evidence="2" id="KW-0408">Iron</keyword>